<proteinExistence type="predicted"/>
<name>A0A975B2Y7_9BACT</name>
<evidence type="ECO:0000313" key="2">
    <source>
        <dbReference type="Proteomes" id="UP000663720"/>
    </source>
</evidence>
<keyword evidence="2" id="KW-1185">Reference proteome</keyword>
<organism evidence="1 2">
    <name type="scientific">Desulfonema limicola</name>
    <dbReference type="NCBI Taxonomy" id="45656"/>
    <lineage>
        <taxon>Bacteria</taxon>
        <taxon>Pseudomonadati</taxon>
        <taxon>Thermodesulfobacteriota</taxon>
        <taxon>Desulfobacteria</taxon>
        <taxon>Desulfobacterales</taxon>
        <taxon>Desulfococcaceae</taxon>
        <taxon>Desulfonema</taxon>
    </lineage>
</organism>
<dbReference type="AlphaFoldDB" id="A0A975B2Y7"/>
<dbReference type="Proteomes" id="UP000663720">
    <property type="component" value="Chromosome"/>
</dbReference>
<accession>A0A975B2Y7</accession>
<sequence length="52" mass="5872">MPKYNLLCKYPCPAEIILGNTAIQVLCRIVSVKIHDTCNILNHFSVFTGECF</sequence>
<reference evidence="1" key="1">
    <citation type="journal article" date="2021" name="Microb. Physiol.">
        <title>Proteogenomic Insights into the Physiology of Marine, Sulfate-Reducing, Filamentous Desulfonema limicola and Desulfonema magnum.</title>
        <authorList>
            <person name="Schnaars V."/>
            <person name="Wohlbrand L."/>
            <person name="Scheve S."/>
            <person name="Hinrichs C."/>
            <person name="Reinhardt R."/>
            <person name="Rabus R."/>
        </authorList>
    </citation>
    <scope>NUCLEOTIDE SEQUENCE</scope>
    <source>
        <strain evidence="1">5ac10</strain>
    </source>
</reference>
<dbReference type="KEGG" id="dli:dnl_00250"/>
<gene>
    <name evidence="1" type="ORF">dnl_00250</name>
</gene>
<dbReference type="EMBL" id="CP061799">
    <property type="protein sequence ID" value="QTA77828.1"/>
    <property type="molecule type" value="Genomic_DNA"/>
</dbReference>
<evidence type="ECO:0000313" key="1">
    <source>
        <dbReference type="EMBL" id="QTA77828.1"/>
    </source>
</evidence>
<protein>
    <submittedName>
        <fullName evidence="1">Uncharacterized protein</fullName>
    </submittedName>
</protein>